<dbReference type="PANTHER" id="PTHR31157">
    <property type="entry name" value="SCP DOMAIN-CONTAINING PROTEIN"/>
    <property type="match status" value="1"/>
</dbReference>
<name>A0A940XZD2_9ACTN</name>
<dbReference type="InterPro" id="IPR014044">
    <property type="entry name" value="CAP_dom"/>
</dbReference>
<evidence type="ECO:0000313" key="4">
    <source>
        <dbReference type="Proteomes" id="UP000677413"/>
    </source>
</evidence>
<dbReference type="Pfam" id="PF00188">
    <property type="entry name" value="CAP"/>
    <property type="match status" value="1"/>
</dbReference>
<evidence type="ECO:0000259" key="2">
    <source>
        <dbReference type="Pfam" id="PF00188"/>
    </source>
</evidence>
<dbReference type="Proteomes" id="UP000677413">
    <property type="component" value="Unassembled WGS sequence"/>
</dbReference>
<protein>
    <submittedName>
        <fullName evidence="3">CAP domain-containing protein</fullName>
    </submittedName>
</protein>
<sequence length="165" mass="17153">MPISRPLAVLLTVAAATTALSATSAAPASAAPAGTSLRVKVLKLTNAERVRAGCPKLTANAALAKAAQRHSVDMAAHEFVDHTGSNGSTLVRRAENAGYTGWSALAENVAGGQRTAAAVVKSWMRSPGHRANILNCSLKHLGVGYAKKPGTEQVTYWTQNFGSKF</sequence>
<dbReference type="EMBL" id="JAGPYQ010000001">
    <property type="protein sequence ID" value="MBQ0849435.1"/>
    <property type="molecule type" value="Genomic_DNA"/>
</dbReference>
<keyword evidence="1" id="KW-0732">Signal</keyword>
<organism evidence="3 4">
    <name type="scientific">Streptomyces liliiviolaceus</name>
    <dbReference type="NCBI Taxonomy" id="2823109"/>
    <lineage>
        <taxon>Bacteria</taxon>
        <taxon>Bacillati</taxon>
        <taxon>Actinomycetota</taxon>
        <taxon>Actinomycetes</taxon>
        <taxon>Kitasatosporales</taxon>
        <taxon>Streptomycetaceae</taxon>
        <taxon>Streptomyces</taxon>
    </lineage>
</organism>
<feature type="chain" id="PRO_5037772721" evidence="1">
    <location>
        <begin position="31"/>
        <end position="165"/>
    </location>
</feature>
<dbReference type="InterPro" id="IPR035940">
    <property type="entry name" value="CAP_sf"/>
</dbReference>
<dbReference type="AlphaFoldDB" id="A0A940XZD2"/>
<proteinExistence type="predicted"/>
<dbReference type="RefSeq" id="WP_210883111.1">
    <property type="nucleotide sequence ID" value="NZ_JAGPYQ010000001.1"/>
</dbReference>
<feature type="signal peptide" evidence="1">
    <location>
        <begin position="1"/>
        <end position="30"/>
    </location>
</feature>
<gene>
    <name evidence="3" type="ORF">J8N05_14615</name>
</gene>
<dbReference type="Gene3D" id="3.40.33.10">
    <property type="entry name" value="CAP"/>
    <property type="match status" value="1"/>
</dbReference>
<accession>A0A940XZD2</accession>
<dbReference type="PANTHER" id="PTHR31157:SF1">
    <property type="entry name" value="SCP DOMAIN-CONTAINING PROTEIN"/>
    <property type="match status" value="1"/>
</dbReference>
<reference evidence="3 4" key="1">
    <citation type="submission" date="2021-04" db="EMBL/GenBank/DDBJ databases">
        <authorList>
            <person name="Tang X."/>
            <person name="Zhou X."/>
            <person name="Chen X."/>
            <person name="Cernava T."/>
            <person name="Zhang C."/>
        </authorList>
    </citation>
    <scope>NUCLEOTIDE SEQUENCE [LARGE SCALE GENOMIC DNA]</scope>
    <source>
        <strain evidence="3 4">BH-SS-21</strain>
    </source>
</reference>
<feature type="domain" description="SCP" evidence="2">
    <location>
        <begin position="42"/>
        <end position="161"/>
    </location>
</feature>
<evidence type="ECO:0000313" key="3">
    <source>
        <dbReference type="EMBL" id="MBQ0849435.1"/>
    </source>
</evidence>
<comment type="caution">
    <text evidence="3">The sequence shown here is derived from an EMBL/GenBank/DDBJ whole genome shotgun (WGS) entry which is preliminary data.</text>
</comment>
<dbReference type="SUPFAM" id="SSF55797">
    <property type="entry name" value="PR-1-like"/>
    <property type="match status" value="1"/>
</dbReference>
<evidence type="ECO:0000256" key="1">
    <source>
        <dbReference type="SAM" id="SignalP"/>
    </source>
</evidence>
<dbReference type="CDD" id="cd05379">
    <property type="entry name" value="CAP_bacterial"/>
    <property type="match status" value="1"/>
</dbReference>
<keyword evidence="4" id="KW-1185">Reference proteome</keyword>